<dbReference type="CDD" id="cd03214">
    <property type="entry name" value="ABC_Iron-Siderophores_B12_Hemin"/>
    <property type="match status" value="1"/>
</dbReference>
<dbReference type="PROSITE" id="PS50893">
    <property type="entry name" value="ABC_TRANSPORTER_2"/>
    <property type="match status" value="1"/>
</dbReference>
<accession>A0A6N7VW65</accession>
<proteinExistence type="predicted"/>
<feature type="domain" description="ABC transporter" evidence="10">
    <location>
        <begin position="2"/>
        <end position="236"/>
    </location>
</feature>
<dbReference type="Pfam" id="PF00005">
    <property type="entry name" value="ABC_tran"/>
    <property type="match status" value="1"/>
</dbReference>
<evidence type="ECO:0000313" key="12">
    <source>
        <dbReference type="Proteomes" id="UP000441925"/>
    </source>
</evidence>
<comment type="caution">
    <text evidence="11">The sequence shown here is derived from an EMBL/GenBank/DDBJ whole genome shotgun (WGS) entry which is preliminary data.</text>
</comment>
<dbReference type="GO" id="GO:0005886">
    <property type="term" value="C:plasma membrane"/>
    <property type="evidence" value="ECO:0007669"/>
    <property type="project" value="UniProtKB-SubCell"/>
</dbReference>
<reference evidence="11 12" key="1">
    <citation type="submission" date="2019-08" db="EMBL/GenBank/DDBJ databases">
        <title>In-depth cultivation of the pig gut microbiome towards novel bacterial diversity and tailored functional studies.</title>
        <authorList>
            <person name="Wylensek D."/>
            <person name="Hitch T.C.A."/>
            <person name="Clavel T."/>
        </authorList>
    </citation>
    <scope>NUCLEOTIDE SEQUENCE [LARGE SCALE GENOMIC DNA]</scope>
    <source>
        <strain evidence="11 12">WCA-380-WT-2B</strain>
    </source>
</reference>
<dbReference type="PANTHER" id="PTHR42771:SF3">
    <property type="entry name" value="PETROBACTIN IMPORT ATP-BINDING PROTEIN YCLP"/>
    <property type="match status" value="1"/>
</dbReference>
<dbReference type="InterPro" id="IPR003439">
    <property type="entry name" value="ABC_transporter-like_ATP-bd"/>
</dbReference>
<comment type="subcellular location">
    <subcellularLocation>
        <location evidence="1">Cell membrane</location>
        <topology evidence="1">Peripheral membrane protein</topology>
    </subcellularLocation>
</comment>
<keyword evidence="4" id="KW-0410">Iron transport</keyword>
<evidence type="ECO:0000256" key="5">
    <source>
        <dbReference type="ARBA" id="ARBA00022741"/>
    </source>
</evidence>
<sequence>MIKISSLEKQYSSKVKIGPIDLEIPKGSFTSIVGPNGAGKSTLLLMLGRLLEMDKGDIFIDDFDIKRTPSNILSKNLAILRQENHFVTKLTVKQLVSFGRFPYSKGRLNEEDAKIVDKYILYLGLSELKDRYLDQLSGGQRQRVYVAMVLSQETNYILLDEPLNNLDIRRSVEMLEHLKNISKDFKKTIVMVIHDINFAAKYSDYICCMKEGKIKEFGRPEEIMCNNKLSKIFDTDISIIKGPYGPVACY</sequence>
<evidence type="ECO:0000313" key="11">
    <source>
        <dbReference type="EMBL" id="MSS78274.1"/>
    </source>
</evidence>
<evidence type="ECO:0000259" key="10">
    <source>
        <dbReference type="PROSITE" id="PS50893"/>
    </source>
</evidence>
<keyword evidence="7" id="KW-0408">Iron</keyword>
<dbReference type="GO" id="GO:0005524">
    <property type="term" value="F:ATP binding"/>
    <property type="evidence" value="ECO:0007669"/>
    <property type="project" value="UniProtKB-KW"/>
</dbReference>
<dbReference type="FunFam" id="3.40.50.300:FF:000134">
    <property type="entry name" value="Iron-enterobactin ABC transporter ATP-binding protein"/>
    <property type="match status" value="1"/>
</dbReference>
<dbReference type="InterPro" id="IPR027417">
    <property type="entry name" value="P-loop_NTPase"/>
</dbReference>
<dbReference type="GO" id="GO:0006826">
    <property type="term" value="P:iron ion transport"/>
    <property type="evidence" value="ECO:0007669"/>
    <property type="project" value="UniProtKB-KW"/>
</dbReference>
<dbReference type="Gene3D" id="3.40.50.300">
    <property type="entry name" value="P-loop containing nucleotide triphosphate hydrolases"/>
    <property type="match status" value="1"/>
</dbReference>
<evidence type="ECO:0000256" key="4">
    <source>
        <dbReference type="ARBA" id="ARBA00022496"/>
    </source>
</evidence>
<keyword evidence="9" id="KW-0472">Membrane</keyword>
<gene>
    <name evidence="11" type="ORF">FYJ26_07660</name>
</gene>
<dbReference type="SMART" id="SM00382">
    <property type="entry name" value="AAA"/>
    <property type="match status" value="1"/>
</dbReference>
<evidence type="ECO:0000256" key="6">
    <source>
        <dbReference type="ARBA" id="ARBA00022840"/>
    </source>
</evidence>
<name>A0A6N7VW65_9FIRM</name>
<dbReference type="GO" id="GO:0016887">
    <property type="term" value="F:ATP hydrolysis activity"/>
    <property type="evidence" value="ECO:0007669"/>
    <property type="project" value="InterPro"/>
</dbReference>
<evidence type="ECO:0000256" key="8">
    <source>
        <dbReference type="ARBA" id="ARBA00023065"/>
    </source>
</evidence>
<protein>
    <submittedName>
        <fullName evidence="11">ATP-binding cassette domain-containing protein</fullName>
    </submittedName>
</protein>
<evidence type="ECO:0000256" key="7">
    <source>
        <dbReference type="ARBA" id="ARBA00023004"/>
    </source>
</evidence>
<keyword evidence="8" id="KW-0406">Ion transport</keyword>
<keyword evidence="6 11" id="KW-0067">ATP-binding</keyword>
<keyword evidence="12" id="KW-1185">Reference proteome</keyword>
<evidence type="ECO:0000256" key="2">
    <source>
        <dbReference type="ARBA" id="ARBA00022448"/>
    </source>
</evidence>
<dbReference type="Proteomes" id="UP000441925">
    <property type="component" value="Unassembled WGS sequence"/>
</dbReference>
<keyword evidence="3" id="KW-1003">Cell membrane</keyword>
<dbReference type="AlphaFoldDB" id="A0A6N7VW65"/>
<dbReference type="EMBL" id="VULQ01000009">
    <property type="protein sequence ID" value="MSS78274.1"/>
    <property type="molecule type" value="Genomic_DNA"/>
</dbReference>
<dbReference type="InterPro" id="IPR051535">
    <property type="entry name" value="Siderophore_ABC-ATPase"/>
</dbReference>
<evidence type="ECO:0000256" key="9">
    <source>
        <dbReference type="ARBA" id="ARBA00023136"/>
    </source>
</evidence>
<organism evidence="11 12">
    <name type="scientific">Anaerococcus porci</name>
    <dbReference type="NCBI Taxonomy" id="2652269"/>
    <lineage>
        <taxon>Bacteria</taxon>
        <taxon>Bacillati</taxon>
        <taxon>Bacillota</taxon>
        <taxon>Tissierellia</taxon>
        <taxon>Tissierellales</taxon>
        <taxon>Peptoniphilaceae</taxon>
        <taxon>Anaerococcus</taxon>
    </lineage>
</organism>
<evidence type="ECO:0000256" key="3">
    <source>
        <dbReference type="ARBA" id="ARBA00022475"/>
    </source>
</evidence>
<dbReference type="PANTHER" id="PTHR42771">
    <property type="entry name" value="IRON(3+)-HYDROXAMATE IMPORT ATP-BINDING PROTEIN FHUC"/>
    <property type="match status" value="1"/>
</dbReference>
<dbReference type="InterPro" id="IPR003593">
    <property type="entry name" value="AAA+_ATPase"/>
</dbReference>
<dbReference type="SUPFAM" id="SSF52540">
    <property type="entry name" value="P-loop containing nucleoside triphosphate hydrolases"/>
    <property type="match status" value="1"/>
</dbReference>
<keyword evidence="2" id="KW-0813">Transport</keyword>
<keyword evidence="5" id="KW-0547">Nucleotide-binding</keyword>
<evidence type="ECO:0000256" key="1">
    <source>
        <dbReference type="ARBA" id="ARBA00004202"/>
    </source>
</evidence>
<dbReference type="RefSeq" id="WP_154541221.1">
    <property type="nucleotide sequence ID" value="NZ_JAXDSU010000067.1"/>
</dbReference>